<dbReference type="Proteomes" id="UP000253792">
    <property type="component" value="Unassembled WGS sequence"/>
</dbReference>
<name>A0A369L9I3_9ACTN</name>
<evidence type="ECO:0000256" key="7">
    <source>
        <dbReference type="SAM" id="MobiDB-lite"/>
    </source>
</evidence>
<evidence type="ECO:0000256" key="5">
    <source>
        <dbReference type="ARBA" id="ARBA00022989"/>
    </source>
</evidence>
<feature type="compositionally biased region" description="Polar residues" evidence="7">
    <location>
        <begin position="9"/>
        <end position="21"/>
    </location>
</feature>
<evidence type="ECO:0000256" key="8">
    <source>
        <dbReference type="SAM" id="Phobius"/>
    </source>
</evidence>
<feature type="transmembrane region" description="Helical" evidence="8">
    <location>
        <begin position="108"/>
        <end position="127"/>
    </location>
</feature>
<gene>
    <name evidence="10" type="ORF">C1880_08240</name>
</gene>
<evidence type="ECO:0000256" key="2">
    <source>
        <dbReference type="ARBA" id="ARBA00007362"/>
    </source>
</evidence>
<dbReference type="RefSeq" id="WP_114621066.1">
    <property type="nucleotide sequence ID" value="NZ_DBFOMJ010000019.1"/>
</dbReference>
<feature type="domain" description="EamA" evidence="9">
    <location>
        <begin position="191"/>
        <end position="335"/>
    </location>
</feature>
<proteinExistence type="inferred from homology"/>
<feature type="transmembrane region" description="Helical" evidence="8">
    <location>
        <begin position="67"/>
        <end position="88"/>
    </location>
</feature>
<comment type="subcellular location">
    <subcellularLocation>
        <location evidence="1">Cell membrane</location>
        <topology evidence="1">Multi-pass membrane protein</topology>
    </subcellularLocation>
</comment>
<feature type="transmembrane region" description="Helical" evidence="8">
    <location>
        <begin position="321"/>
        <end position="338"/>
    </location>
</feature>
<evidence type="ECO:0000256" key="3">
    <source>
        <dbReference type="ARBA" id="ARBA00022475"/>
    </source>
</evidence>
<feature type="transmembrane region" description="Helical" evidence="8">
    <location>
        <begin position="36"/>
        <end position="61"/>
    </location>
</feature>
<feature type="transmembrane region" description="Helical" evidence="8">
    <location>
        <begin position="262"/>
        <end position="282"/>
    </location>
</feature>
<comment type="similarity">
    <text evidence="2">Belongs to the EamA transporter family.</text>
</comment>
<dbReference type="PANTHER" id="PTHR42920">
    <property type="entry name" value="OS03G0707200 PROTEIN-RELATED"/>
    <property type="match status" value="1"/>
</dbReference>
<evidence type="ECO:0000259" key="9">
    <source>
        <dbReference type="Pfam" id="PF00892"/>
    </source>
</evidence>
<dbReference type="InterPro" id="IPR000620">
    <property type="entry name" value="EamA_dom"/>
</dbReference>
<feature type="transmembrane region" description="Helical" evidence="8">
    <location>
        <begin position="220"/>
        <end position="242"/>
    </location>
</feature>
<dbReference type="SUPFAM" id="SSF103481">
    <property type="entry name" value="Multidrug resistance efflux transporter EmrE"/>
    <property type="match status" value="2"/>
</dbReference>
<accession>A0A369L9I3</accession>
<keyword evidence="11" id="KW-1185">Reference proteome</keyword>
<organism evidence="10 11">
    <name type="scientific">Senegalimassilia anaerobia</name>
    <dbReference type="NCBI Taxonomy" id="1473216"/>
    <lineage>
        <taxon>Bacteria</taxon>
        <taxon>Bacillati</taxon>
        <taxon>Actinomycetota</taxon>
        <taxon>Coriobacteriia</taxon>
        <taxon>Coriobacteriales</taxon>
        <taxon>Coriobacteriaceae</taxon>
        <taxon>Senegalimassilia</taxon>
    </lineage>
</organism>
<feature type="transmembrane region" description="Helical" evidence="8">
    <location>
        <begin position="164"/>
        <end position="181"/>
    </location>
</feature>
<evidence type="ECO:0000256" key="1">
    <source>
        <dbReference type="ARBA" id="ARBA00004651"/>
    </source>
</evidence>
<evidence type="ECO:0000256" key="4">
    <source>
        <dbReference type="ARBA" id="ARBA00022692"/>
    </source>
</evidence>
<feature type="transmembrane region" description="Helical" evidence="8">
    <location>
        <begin position="187"/>
        <end position="208"/>
    </location>
</feature>
<keyword evidence="6 8" id="KW-0472">Membrane</keyword>
<dbReference type="PANTHER" id="PTHR42920:SF5">
    <property type="entry name" value="EAMA DOMAIN-CONTAINING PROTEIN"/>
    <property type="match status" value="1"/>
</dbReference>
<protein>
    <submittedName>
        <fullName evidence="10">EamA family transporter</fullName>
    </submittedName>
</protein>
<sequence length="341" mass="35854">MAKTKAKQPNKQTADASQPTGRQPLAEQPVGARRRVFWIGIACALAGAGLWGVSGACAQHLFSHYGITPMFATAVRSFVATLFFFGVLVLRRRYMLELIWKSEPRVKLFFLVFGGALFVDQFAYAMTIAFTNAGTATVLQMLSTVFVMLFTCVMGRHLPKGNEFAGLICAFAATVLIATQGDLGTLVLPAAGLFWGLLNAVCVAVYVLTPRAAGLFDRFGSFAATSVGMLVTCVCSGITYAVQLAMGAGAPEAVAGMDAFGWLVLIGGLAFLGTFVSFGLYLRGVAFVGSVTGSLLGAVEPISASVCACVFLGTAFSGFDWAGLVLMLIMLALVTLGGKPR</sequence>
<dbReference type="InterPro" id="IPR051258">
    <property type="entry name" value="Diverse_Substrate_Transporter"/>
</dbReference>
<keyword evidence="3" id="KW-1003">Cell membrane</keyword>
<feature type="transmembrane region" description="Helical" evidence="8">
    <location>
        <begin position="294"/>
        <end position="315"/>
    </location>
</feature>
<dbReference type="GO" id="GO:0005886">
    <property type="term" value="C:plasma membrane"/>
    <property type="evidence" value="ECO:0007669"/>
    <property type="project" value="UniProtKB-SubCell"/>
</dbReference>
<feature type="domain" description="EamA" evidence="9">
    <location>
        <begin position="39"/>
        <end position="178"/>
    </location>
</feature>
<evidence type="ECO:0000313" key="11">
    <source>
        <dbReference type="Proteomes" id="UP000253792"/>
    </source>
</evidence>
<dbReference type="InterPro" id="IPR037185">
    <property type="entry name" value="EmrE-like"/>
</dbReference>
<dbReference type="Pfam" id="PF00892">
    <property type="entry name" value="EamA"/>
    <property type="match status" value="2"/>
</dbReference>
<evidence type="ECO:0000313" key="10">
    <source>
        <dbReference type="EMBL" id="RDB54825.1"/>
    </source>
</evidence>
<feature type="region of interest" description="Disordered" evidence="7">
    <location>
        <begin position="1"/>
        <end position="28"/>
    </location>
</feature>
<dbReference type="AlphaFoldDB" id="A0A369L9I3"/>
<reference evidence="10 11" key="1">
    <citation type="journal article" date="2018" name="Elife">
        <title>Discovery and characterization of a prevalent human gut bacterial enzyme sufficient for the inactivation of a family of plant toxins.</title>
        <authorList>
            <person name="Koppel N."/>
            <person name="Bisanz J.E."/>
            <person name="Pandelia M.E."/>
            <person name="Turnbaugh P.J."/>
            <person name="Balskus E.P."/>
        </authorList>
    </citation>
    <scope>NUCLEOTIDE SEQUENCE [LARGE SCALE GENOMIC DNA]</scope>
    <source>
        <strain evidence="11">anaerobia AP69FAA</strain>
    </source>
</reference>
<evidence type="ECO:0000256" key="6">
    <source>
        <dbReference type="ARBA" id="ARBA00023136"/>
    </source>
</evidence>
<dbReference type="STRING" id="1034345.GCA_000236865_01514"/>
<feature type="transmembrane region" description="Helical" evidence="8">
    <location>
        <begin position="133"/>
        <end position="152"/>
    </location>
</feature>
<dbReference type="EMBL" id="PPTP01000007">
    <property type="protein sequence ID" value="RDB54825.1"/>
    <property type="molecule type" value="Genomic_DNA"/>
</dbReference>
<keyword evidence="5 8" id="KW-1133">Transmembrane helix</keyword>
<comment type="caution">
    <text evidence="10">The sequence shown here is derived from an EMBL/GenBank/DDBJ whole genome shotgun (WGS) entry which is preliminary data.</text>
</comment>
<dbReference type="OrthoDB" id="9810818at2"/>
<keyword evidence="4 8" id="KW-0812">Transmembrane</keyword>